<evidence type="ECO:0000313" key="1">
    <source>
        <dbReference type="EMBL" id="GJT91976.1"/>
    </source>
</evidence>
<dbReference type="EMBL" id="BQNB010020066">
    <property type="protein sequence ID" value="GJT91976.1"/>
    <property type="molecule type" value="Genomic_DNA"/>
</dbReference>
<proteinExistence type="predicted"/>
<reference evidence="1" key="1">
    <citation type="journal article" date="2022" name="Int. J. Mol. Sci.">
        <title>Draft Genome of Tanacetum Coccineum: Genomic Comparison of Closely Related Tanacetum-Family Plants.</title>
        <authorList>
            <person name="Yamashiro T."/>
            <person name="Shiraishi A."/>
            <person name="Nakayama K."/>
            <person name="Satake H."/>
        </authorList>
    </citation>
    <scope>NUCLEOTIDE SEQUENCE</scope>
</reference>
<protein>
    <submittedName>
        <fullName evidence="1">Uncharacterized protein</fullName>
    </submittedName>
</protein>
<evidence type="ECO:0000313" key="2">
    <source>
        <dbReference type="Proteomes" id="UP001151760"/>
    </source>
</evidence>
<keyword evidence="2" id="KW-1185">Reference proteome</keyword>
<accession>A0ABQ5HWX7</accession>
<gene>
    <name evidence="1" type="ORF">Tco_1080821</name>
</gene>
<sequence length="265" mass="30336">MRARRYYQRTQKKININGIDTAGYDKSKTLLPKQCWLLMELVLIRTTWQMRKSLPTWLLWLSQIQRLICTITIDLSNSGLKEFQQPEFEGYGFKANKDVCENFSNEIKKTTNAPIIEDWVSDYDEDDSEVMMVQKPALNNMKKGTGQRGVRPVWNNAMRVKHQNFSNSRRNFVPTAVLTKSGIVPVSAARPINTDAPKSFVNVAKTRPNAFQKSHSLSRRPFYQQTTLKNKILNDKVNIAKVNSVNTAKGNRVTSPQHVGFGDLK</sequence>
<organism evidence="1 2">
    <name type="scientific">Tanacetum coccineum</name>
    <dbReference type="NCBI Taxonomy" id="301880"/>
    <lineage>
        <taxon>Eukaryota</taxon>
        <taxon>Viridiplantae</taxon>
        <taxon>Streptophyta</taxon>
        <taxon>Embryophyta</taxon>
        <taxon>Tracheophyta</taxon>
        <taxon>Spermatophyta</taxon>
        <taxon>Magnoliopsida</taxon>
        <taxon>eudicotyledons</taxon>
        <taxon>Gunneridae</taxon>
        <taxon>Pentapetalae</taxon>
        <taxon>asterids</taxon>
        <taxon>campanulids</taxon>
        <taxon>Asterales</taxon>
        <taxon>Asteraceae</taxon>
        <taxon>Asteroideae</taxon>
        <taxon>Anthemideae</taxon>
        <taxon>Anthemidinae</taxon>
        <taxon>Tanacetum</taxon>
    </lineage>
</organism>
<comment type="caution">
    <text evidence="1">The sequence shown here is derived from an EMBL/GenBank/DDBJ whole genome shotgun (WGS) entry which is preliminary data.</text>
</comment>
<reference evidence="1" key="2">
    <citation type="submission" date="2022-01" db="EMBL/GenBank/DDBJ databases">
        <authorList>
            <person name="Yamashiro T."/>
            <person name="Shiraishi A."/>
            <person name="Satake H."/>
            <person name="Nakayama K."/>
        </authorList>
    </citation>
    <scope>NUCLEOTIDE SEQUENCE</scope>
</reference>
<dbReference type="Proteomes" id="UP001151760">
    <property type="component" value="Unassembled WGS sequence"/>
</dbReference>
<name>A0ABQ5HWX7_9ASTR</name>